<evidence type="ECO:0000256" key="1">
    <source>
        <dbReference type="ARBA" id="ARBA00022679"/>
    </source>
</evidence>
<proteinExistence type="predicted"/>
<gene>
    <name evidence="3" type="ORF">EJ063_15140</name>
</gene>
<dbReference type="EMBL" id="RXZH01000007">
    <property type="protein sequence ID" value="RTZ14791.1"/>
    <property type="molecule type" value="Genomic_DNA"/>
</dbReference>
<dbReference type="RefSeq" id="WP_126575307.1">
    <property type="nucleotide sequence ID" value="NZ_RXZH01000007.1"/>
</dbReference>
<dbReference type="Proteomes" id="UP000268973">
    <property type="component" value="Unassembled WGS sequence"/>
</dbReference>
<accession>A0A432CW49</accession>
<dbReference type="InterPro" id="IPR051159">
    <property type="entry name" value="Hexapeptide_acetyltransf"/>
</dbReference>
<reference evidence="3 4" key="1">
    <citation type="submission" date="2018-12" db="EMBL/GenBank/DDBJ databases">
        <title>Vibrio sp. isolated from China Sea.</title>
        <authorList>
            <person name="Li Y."/>
        </authorList>
    </citation>
    <scope>NUCLEOTIDE SEQUENCE [LARGE SCALE GENOMIC DNA]</scope>
    <source>
        <strain evidence="3 4">BEI207</strain>
    </source>
</reference>
<dbReference type="Gene3D" id="2.160.10.10">
    <property type="entry name" value="Hexapeptide repeat proteins"/>
    <property type="match status" value="1"/>
</dbReference>
<dbReference type="InterPro" id="IPR011004">
    <property type="entry name" value="Trimer_LpxA-like_sf"/>
</dbReference>
<keyword evidence="1 3" id="KW-0808">Transferase</keyword>
<protein>
    <submittedName>
        <fullName evidence="3">Acyltransferase</fullName>
    </submittedName>
</protein>
<dbReference type="InterPro" id="IPR018357">
    <property type="entry name" value="Hexapep_transf_CS"/>
</dbReference>
<dbReference type="CDD" id="cd04647">
    <property type="entry name" value="LbH_MAT_like"/>
    <property type="match status" value="1"/>
</dbReference>
<organism evidence="3 4">
    <name type="scientific">Vibrio aquaticus</name>
    <dbReference type="NCBI Taxonomy" id="2496559"/>
    <lineage>
        <taxon>Bacteria</taxon>
        <taxon>Pseudomonadati</taxon>
        <taxon>Pseudomonadota</taxon>
        <taxon>Gammaproteobacteria</taxon>
        <taxon>Vibrionales</taxon>
        <taxon>Vibrionaceae</taxon>
        <taxon>Vibrio</taxon>
    </lineage>
</organism>
<evidence type="ECO:0000313" key="4">
    <source>
        <dbReference type="Proteomes" id="UP000268973"/>
    </source>
</evidence>
<keyword evidence="2" id="KW-0677">Repeat</keyword>
<name>A0A432CW49_9VIBR</name>
<keyword evidence="3" id="KW-0012">Acyltransferase</keyword>
<comment type="caution">
    <text evidence="3">The sequence shown here is derived from an EMBL/GenBank/DDBJ whole genome shotgun (WGS) entry which is preliminary data.</text>
</comment>
<evidence type="ECO:0000313" key="3">
    <source>
        <dbReference type="EMBL" id="RTZ14791.1"/>
    </source>
</evidence>
<evidence type="ECO:0000256" key="2">
    <source>
        <dbReference type="ARBA" id="ARBA00022737"/>
    </source>
</evidence>
<dbReference type="OrthoDB" id="9815592at2"/>
<dbReference type="PROSITE" id="PS00101">
    <property type="entry name" value="HEXAPEP_TRANSFERASES"/>
    <property type="match status" value="1"/>
</dbReference>
<dbReference type="PANTHER" id="PTHR23416">
    <property type="entry name" value="SIALIC ACID SYNTHASE-RELATED"/>
    <property type="match status" value="1"/>
</dbReference>
<dbReference type="GO" id="GO:0016746">
    <property type="term" value="F:acyltransferase activity"/>
    <property type="evidence" value="ECO:0007669"/>
    <property type="project" value="UniProtKB-KW"/>
</dbReference>
<dbReference type="PANTHER" id="PTHR23416:SF78">
    <property type="entry name" value="LIPOPOLYSACCHARIDE BIOSYNTHESIS O-ACETYL TRANSFERASE WBBJ-RELATED"/>
    <property type="match status" value="1"/>
</dbReference>
<dbReference type="SUPFAM" id="SSF51161">
    <property type="entry name" value="Trimeric LpxA-like enzymes"/>
    <property type="match status" value="1"/>
</dbReference>
<dbReference type="AlphaFoldDB" id="A0A432CW49"/>
<keyword evidence="4" id="KW-1185">Reference proteome</keyword>
<sequence>MKSSGLPLAIKLRNKVRIKGEGHLVDIASNSKVRKCNISIKGSNNQLIIEEDVNIRESQIEIDGNNCIVKIGKGTVIGHSCYISSREENTQLVIGEDCMLSRNVKIMTSDGHDILKDGVRINSAQNISISNNVWLADNVTVLKGCSIGSGAIVGINSTLTKDLVANCIAAGNPAKCIQEDIIWQDELTY</sequence>